<proteinExistence type="inferred from homology"/>
<comment type="function">
    <text evidence="9">DNA polymerase involved in damage-induced mutagenesis and translesion synthesis (TLS). It is not the major replicative DNA polymerase.</text>
</comment>
<evidence type="ECO:0000256" key="2">
    <source>
        <dbReference type="ARBA" id="ARBA00022679"/>
    </source>
</evidence>
<dbReference type="GO" id="GO:0003887">
    <property type="term" value="F:DNA-directed DNA polymerase activity"/>
    <property type="evidence" value="ECO:0007669"/>
    <property type="project" value="UniProtKB-EC"/>
</dbReference>
<feature type="compositionally biased region" description="Pro residues" evidence="10">
    <location>
        <begin position="25"/>
        <end position="37"/>
    </location>
</feature>
<dbReference type="InterPro" id="IPR004013">
    <property type="entry name" value="PHP_dom"/>
</dbReference>
<keyword evidence="3 9" id="KW-0548">Nucleotidyltransferase</keyword>
<protein>
    <recommendedName>
        <fullName evidence="9">Error-prone DNA polymerase</fullName>
        <ecNumber evidence="9">2.7.7.7</ecNumber>
    </recommendedName>
</protein>
<evidence type="ECO:0000256" key="6">
    <source>
        <dbReference type="ARBA" id="ARBA00022932"/>
    </source>
</evidence>
<dbReference type="NCBIfam" id="NF004225">
    <property type="entry name" value="PRK05672.1"/>
    <property type="match status" value="1"/>
</dbReference>
<keyword evidence="2 9" id="KW-0808">Transferase</keyword>
<dbReference type="CDD" id="cd07434">
    <property type="entry name" value="PHP_PolIIIA_DnaE2"/>
    <property type="match status" value="1"/>
</dbReference>
<evidence type="ECO:0000256" key="1">
    <source>
        <dbReference type="ARBA" id="ARBA00022490"/>
    </source>
</evidence>
<dbReference type="InterPro" id="IPR004805">
    <property type="entry name" value="DnaE2/DnaE/PolC"/>
</dbReference>
<dbReference type="NCBIfam" id="TIGR00594">
    <property type="entry name" value="polc"/>
    <property type="match status" value="1"/>
</dbReference>
<evidence type="ECO:0000256" key="8">
    <source>
        <dbReference type="ARBA" id="ARBA00049244"/>
    </source>
</evidence>
<dbReference type="Gene3D" id="3.20.20.140">
    <property type="entry name" value="Metal-dependent hydrolases"/>
    <property type="match status" value="1"/>
</dbReference>
<dbReference type="Pfam" id="PF17657">
    <property type="entry name" value="DNA_pol3_finger"/>
    <property type="match status" value="1"/>
</dbReference>
<keyword evidence="13" id="KW-1185">Reference proteome</keyword>
<feature type="domain" description="Polymerase/histidinol phosphatase N-terminal" evidence="11">
    <location>
        <begin position="38"/>
        <end position="105"/>
    </location>
</feature>
<dbReference type="InterPro" id="IPR023073">
    <property type="entry name" value="DnaE2"/>
</dbReference>
<evidence type="ECO:0000259" key="11">
    <source>
        <dbReference type="SMART" id="SM00481"/>
    </source>
</evidence>
<evidence type="ECO:0000256" key="3">
    <source>
        <dbReference type="ARBA" id="ARBA00022695"/>
    </source>
</evidence>
<name>A0ABU0LGI2_XANAG</name>
<sequence>MDPMPTAPSPEGAAPLPLSSRRPARPAPRGPEPPPPFVELAVTTNFSFLRGGSHPEEYVAAAEALGHRGIGIADRNTLAGVVRAHAKARAQGFPLAVGARLAFADGTPDILAYPQDRAAYGRLCRLLTTGNMRAEKGDCILTRDDLLDWAEGLSLAVMPPRRLPAGFLPFLAGLKEAAPGHLWLAAPLTFQGDDARRIARLKAAGAAAGIPLLATLDVLYHDADRRPVQDVLTAIRAHVSLDAAGTRLAANAERHLKPAAEMARLYRALPDAVEETHAFFSGLAFSLDHLTPSYPRETRDGFASPQAALEALAWAGARRHYPNGVPDKVIQALDHELDLIGKLAYAPYFLTVHDIVGFARGAGILCQGRGSAANSAVCFCLGITDVDPMKTELLFERFISEERGEPPDIDIDFEHERRGEVLAFIYRRYGAAHAGLTATTTTYRSRSAVREVGKALGLSEDLVGALAGSVWGWSSGGVKGEEARRLGLDPDEPRLARVLELTKALIGFPRHLSQHVGGMVVTHDRLDEIVPLTRSAMAERPIIEWNKDDLETIGLLKVDILALGMLTALKRCFGLLKAHYGLELTRIGDVPSDDGRVYAMLKRADSIGVFQVESRAQQTMLPRLRPERFEDLVVEVAIVRPGPIQGGMVHPYLRRRQGIEPVAYPSKALEEVLKSTLGVPLFQEQAMRIAMVGAGFSPGEADALRRAMATFKRVGTIQTFHAKLIAGMLGNGYTRDFAESLWKQIEGFGSYGFPRSHAESFALIVSCSAWLKCHYPDVFAAGLMNAWPMGFYAPAQLVRDAREHGVEVREVDVNASSWDHTLEQEAAPSEAGDGAPAAVRRLDPRHRDMAGDIRSTHALRLGFRQVEGLRREEMERLVSRRGTGYDSVRDVWLRTGLPVASLEKLADADVFRSLGFDRRAALWAVKGLRRSGDKDDLPLFRAPSVADASGAAREPDVDLPVLPPGAQVVADYRHMKLSLKAHPLAFLRDVLKQRGVTPAADLPRLPSGRRLTLAGLVLVRQRPGTASGVIFMTVEDEAAWANVIVWPRVFETFRPEVLGARLVMVRGRLQNEQSVIHVVAEQVEDWSSLLERLGEGAPPAGGRTLGLPSAPVRPSAPGDDPGSAMPRGRNFH</sequence>
<organism evidence="12 13">
    <name type="scientific">Xanthobacter agilis</name>
    <dbReference type="NCBI Taxonomy" id="47492"/>
    <lineage>
        <taxon>Bacteria</taxon>
        <taxon>Pseudomonadati</taxon>
        <taxon>Pseudomonadota</taxon>
        <taxon>Alphaproteobacteria</taxon>
        <taxon>Hyphomicrobiales</taxon>
        <taxon>Xanthobacteraceae</taxon>
        <taxon>Xanthobacter</taxon>
    </lineage>
</organism>
<dbReference type="Pfam" id="PF07733">
    <property type="entry name" value="DNA_pol3_alpha"/>
    <property type="match status" value="1"/>
</dbReference>
<comment type="subcellular location">
    <subcellularLocation>
        <location evidence="9">Cytoplasm</location>
    </subcellularLocation>
</comment>
<keyword evidence="7 9" id="KW-0234">DNA repair</keyword>
<evidence type="ECO:0000256" key="7">
    <source>
        <dbReference type="ARBA" id="ARBA00023204"/>
    </source>
</evidence>
<dbReference type="PANTHER" id="PTHR32294">
    <property type="entry name" value="DNA POLYMERASE III SUBUNIT ALPHA"/>
    <property type="match status" value="1"/>
</dbReference>
<dbReference type="Pfam" id="PF14579">
    <property type="entry name" value="HHH_6"/>
    <property type="match status" value="1"/>
</dbReference>
<dbReference type="EMBL" id="JAUSVY010000007">
    <property type="protein sequence ID" value="MDQ0506262.1"/>
    <property type="molecule type" value="Genomic_DNA"/>
</dbReference>
<keyword evidence="6 9" id="KW-0239">DNA-directed DNA polymerase</keyword>
<evidence type="ECO:0000256" key="9">
    <source>
        <dbReference type="HAMAP-Rule" id="MF_01902"/>
    </source>
</evidence>
<gene>
    <name evidence="9" type="primary">dnaE2</name>
    <name evidence="12" type="ORF">QOZ94_003071</name>
</gene>
<dbReference type="EC" id="2.7.7.7" evidence="9"/>
<evidence type="ECO:0000313" key="12">
    <source>
        <dbReference type="EMBL" id="MDQ0506262.1"/>
    </source>
</evidence>
<dbReference type="Proteomes" id="UP001241747">
    <property type="component" value="Unassembled WGS sequence"/>
</dbReference>
<reference evidence="12 13" key="1">
    <citation type="submission" date="2023-07" db="EMBL/GenBank/DDBJ databases">
        <title>Genomic Encyclopedia of Type Strains, Phase IV (KMG-IV): sequencing the most valuable type-strain genomes for metagenomic binning, comparative biology and taxonomic classification.</title>
        <authorList>
            <person name="Goeker M."/>
        </authorList>
    </citation>
    <scope>NUCLEOTIDE SEQUENCE [LARGE SCALE GENOMIC DNA]</scope>
    <source>
        <strain evidence="12 13">DSM 3770</strain>
    </source>
</reference>
<evidence type="ECO:0000256" key="4">
    <source>
        <dbReference type="ARBA" id="ARBA00022705"/>
    </source>
</evidence>
<evidence type="ECO:0000313" key="13">
    <source>
        <dbReference type="Proteomes" id="UP001241747"/>
    </source>
</evidence>
<dbReference type="InterPro" id="IPR029460">
    <property type="entry name" value="DNAPol_HHH"/>
</dbReference>
<dbReference type="PANTHER" id="PTHR32294:SF4">
    <property type="entry name" value="ERROR-PRONE DNA POLYMERASE"/>
    <property type="match status" value="1"/>
</dbReference>
<dbReference type="HAMAP" id="MF_01902">
    <property type="entry name" value="DNApol_error_prone"/>
    <property type="match status" value="1"/>
</dbReference>
<dbReference type="InterPro" id="IPR040982">
    <property type="entry name" value="DNA_pol3_finger"/>
</dbReference>
<keyword evidence="4 9" id="KW-0235">DNA replication</keyword>
<evidence type="ECO:0000256" key="5">
    <source>
        <dbReference type="ARBA" id="ARBA00022763"/>
    </source>
</evidence>
<accession>A0ABU0LGI2</accession>
<comment type="similarity">
    <text evidence="9">Belongs to the DNA polymerase type-C family. DnaE2 subfamily.</text>
</comment>
<comment type="catalytic activity">
    <reaction evidence="8 9">
        <text>DNA(n) + a 2'-deoxyribonucleoside 5'-triphosphate = DNA(n+1) + diphosphate</text>
        <dbReference type="Rhea" id="RHEA:22508"/>
        <dbReference type="Rhea" id="RHEA-COMP:17339"/>
        <dbReference type="Rhea" id="RHEA-COMP:17340"/>
        <dbReference type="ChEBI" id="CHEBI:33019"/>
        <dbReference type="ChEBI" id="CHEBI:61560"/>
        <dbReference type="ChEBI" id="CHEBI:173112"/>
        <dbReference type="EC" id="2.7.7.7"/>
    </reaction>
</comment>
<keyword evidence="5 9" id="KW-0227">DNA damage</keyword>
<feature type="region of interest" description="Disordered" evidence="10">
    <location>
        <begin position="1"/>
        <end position="37"/>
    </location>
</feature>
<keyword evidence="1 9" id="KW-0963">Cytoplasm</keyword>
<dbReference type="InterPro" id="IPR011708">
    <property type="entry name" value="DNA_pol3_alpha_NTPase_dom"/>
</dbReference>
<dbReference type="Pfam" id="PF02811">
    <property type="entry name" value="PHP"/>
    <property type="match status" value="1"/>
</dbReference>
<feature type="region of interest" description="Disordered" evidence="10">
    <location>
        <begin position="1095"/>
        <end position="1132"/>
    </location>
</feature>
<dbReference type="InterPro" id="IPR003141">
    <property type="entry name" value="Pol/His_phosphatase_N"/>
</dbReference>
<dbReference type="SMART" id="SM00481">
    <property type="entry name" value="POLIIIAc"/>
    <property type="match status" value="1"/>
</dbReference>
<comment type="caution">
    <text evidence="12">The sequence shown here is derived from an EMBL/GenBank/DDBJ whole genome shotgun (WGS) entry which is preliminary data.</text>
</comment>
<dbReference type="CDD" id="cd04485">
    <property type="entry name" value="DnaE_OBF"/>
    <property type="match status" value="1"/>
</dbReference>
<dbReference type="RefSeq" id="WP_237345687.1">
    <property type="nucleotide sequence ID" value="NZ_JABWGX010000012.1"/>
</dbReference>
<evidence type="ECO:0000256" key="10">
    <source>
        <dbReference type="SAM" id="MobiDB-lite"/>
    </source>
</evidence>